<feature type="domain" description="BZIP" evidence="5">
    <location>
        <begin position="121"/>
        <end position="184"/>
    </location>
</feature>
<dbReference type="Gene3D" id="1.20.5.170">
    <property type="match status" value="1"/>
</dbReference>
<dbReference type="OMA" id="HTMTMST"/>
<dbReference type="GO" id="GO:0000976">
    <property type="term" value="F:transcription cis-regulatory region binding"/>
    <property type="evidence" value="ECO:0007669"/>
    <property type="project" value="InterPro"/>
</dbReference>
<comment type="caution">
    <text evidence="6">The sequence shown here is derived from an EMBL/GenBank/DDBJ whole genome shotgun (WGS) entry which is preliminary data.</text>
</comment>
<sequence length="423" mass="48593">MNNNNNSSTFTWVLDTNYFSLDNNTIDNDPNAIDVSNDDLFQFLLEPQIQQQQLLNSTTYNNSSNSSDGSTSSGEEGFTNHKLKSTSSNHGKHSSEFASSTGRLDFRQVQDNLSESQLKLMTSKERRQLRNKISARNFRNRRKEYVTTLETELEQQKAENSQLKLEIKWLKSKMEKLQGENDKLRLDLVLGPVTLPSSQQQLVVHPSPDMSLLSATPPSQEDNWDFILPDFNSEQHQNTFISQAVVPTWNQVFLSKEQEQREPSVDLLKQYPLLAPALMSIILSHTMTMNTDQLIASAKFSNSFIQQQQQQQQQQYIIPSSPNMTNKEAQIIWNLLEPLRVVKERNEKLAEKSNDKEDDQTNEDAKKEDSKIICPITRCVITWLQYTVCGHISKMIAKHNDTPIEEKPLLCRSYQKAMKYINA</sequence>
<evidence type="ECO:0000313" key="7">
    <source>
        <dbReference type="Proteomes" id="UP000740926"/>
    </source>
</evidence>
<evidence type="ECO:0000256" key="2">
    <source>
        <dbReference type="ARBA" id="ARBA00023242"/>
    </source>
</evidence>
<dbReference type="PANTHER" id="PTHR40621">
    <property type="entry name" value="TRANSCRIPTION FACTOR KAPC-RELATED"/>
    <property type="match status" value="1"/>
</dbReference>
<feature type="compositionally biased region" description="Low complexity" evidence="4">
    <location>
        <begin position="58"/>
        <end position="73"/>
    </location>
</feature>
<dbReference type="Pfam" id="PF00170">
    <property type="entry name" value="bZIP_1"/>
    <property type="match status" value="1"/>
</dbReference>
<keyword evidence="2" id="KW-0539">Nucleus</keyword>
<evidence type="ECO:0000259" key="5">
    <source>
        <dbReference type="PROSITE" id="PS50217"/>
    </source>
</evidence>
<keyword evidence="7" id="KW-1185">Reference proteome</keyword>
<dbReference type="SMART" id="SM00338">
    <property type="entry name" value="BRLZ"/>
    <property type="match status" value="1"/>
</dbReference>
<protein>
    <recommendedName>
        <fullName evidence="5">BZIP domain-containing protein</fullName>
    </recommendedName>
</protein>
<dbReference type="SUPFAM" id="SSF57959">
    <property type="entry name" value="Leucine zipper domain"/>
    <property type="match status" value="1"/>
</dbReference>
<dbReference type="GO" id="GO:0090575">
    <property type="term" value="C:RNA polymerase II transcription regulator complex"/>
    <property type="evidence" value="ECO:0007669"/>
    <property type="project" value="TreeGrafter"/>
</dbReference>
<dbReference type="InterPro" id="IPR050936">
    <property type="entry name" value="AP-1-like"/>
</dbReference>
<evidence type="ECO:0000256" key="3">
    <source>
        <dbReference type="SAM" id="Coils"/>
    </source>
</evidence>
<comment type="subcellular location">
    <subcellularLocation>
        <location evidence="1">Nucleus</location>
    </subcellularLocation>
</comment>
<gene>
    <name evidence="6" type="ORF">G6F50_009837</name>
</gene>
<feature type="region of interest" description="Disordered" evidence="4">
    <location>
        <begin position="58"/>
        <end position="101"/>
    </location>
</feature>
<dbReference type="AlphaFoldDB" id="A0A9P6YX65"/>
<evidence type="ECO:0000256" key="4">
    <source>
        <dbReference type="SAM" id="MobiDB-lite"/>
    </source>
</evidence>
<dbReference type="PROSITE" id="PS00036">
    <property type="entry name" value="BZIP_BASIC"/>
    <property type="match status" value="1"/>
</dbReference>
<dbReference type="GO" id="GO:0001228">
    <property type="term" value="F:DNA-binding transcription activator activity, RNA polymerase II-specific"/>
    <property type="evidence" value="ECO:0007669"/>
    <property type="project" value="TreeGrafter"/>
</dbReference>
<dbReference type="PROSITE" id="PS50217">
    <property type="entry name" value="BZIP"/>
    <property type="match status" value="1"/>
</dbReference>
<dbReference type="InterPro" id="IPR004827">
    <property type="entry name" value="bZIP"/>
</dbReference>
<evidence type="ECO:0000313" key="6">
    <source>
        <dbReference type="EMBL" id="KAG1565686.1"/>
    </source>
</evidence>
<keyword evidence="3" id="KW-0175">Coiled coil</keyword>
<dbReference type="EMBL" id="JAANIU010002016">
    <property type="protein sequence ID" value="KAG1565686.1"/>
    <property type="molecule type" value="Genomic_DNA"/>
</dbReference>
<dbReference type="PANTHER" id="PTHR40621:SF6">
    <property type="entry name" value="AP-1-LIKE TRANSCRIPTION FACTOR YAP1-RELATED"/>
    <property type="match status" value="1"/>
</dbReference>
<reference evidence="6 7" key="1">
    <citation type="journal article" date="2020" name="Microb. Genom.">
        <title>Genetic diversity of clinical and environmental Mucorales isolates obtained from an investigation of mucormycosis cases among solid organ transplant recipients.</title>
        <authorList>
            <person name="Nguyen M.H."/>
            <person name="Kaul D."/>
            <person name="Muto C."/>
            <person name="Cheng S.J."/>
            <person name="Richter R.A."/>
            <person name="Bruno V.M."/>
            <person name="Liu G."/>
            <person name="Beyhan S."/>
            <person name="Sundermann A.J."/>
            <person name="Mounaud S."/>
            <person name="Pasculle A.W."/>
            <person name="Nierman W.C."/>
            <person name="Driscoll E."/>
            <person name="Cumbie R."/>
            <person name="Clancy C.J."/>
            <person name="Dupont C.L."/>
        </authorList>
    </citation>
    <scope>NUCLEOTIDE SEQUENCE [LARGE SCALE GENOMIC DNA]</scope>
    <source>
        <strain evidence="6 7">GL24</strain>
    </source>
</reference>
<accession>A0A9P6YX65</accession>
<proteinExistence type="predicted"/>
<dbReference type="Proteomes" id="UP000740926">
    <property type="component" value="Unassembled WGS sequence"/>
</dbReference>
<organism evidence="6 7">
    <name type="scientific">Rhizopus delemar</name>
    <dbReference type="NCBI Taxonomy" id="936053"/>
    <lineage>
        <taxon>Eukaryota</taxon>
        <taxon>Fungi</taxon>
        <taxon>Fungi incertae sedis</taxon>
        <taxon>Mucoromycota</taxon>
        <taxon>Mucoromycotina</taxon>
        <taxon>Mucoromycetes</taxon>
        <taxon>Mucorales</taxon>
        <taxon>Mucorineae</taxon>
        <taxon>Rhizopodaceae</taxon>
        <taxon>Rhizopus</taxon>
    </lineage>
</organism>
<name>A0A9P6YX65_9FUNG</name>
<feature type="coiled-coil region" evidence="3">
    <location>
        <begin position="146"/>
        <end position="187"/>
    </location>
</feature>
<evidence type="ECO:0000256" key="1">
    <source>
        <dbReference type="ARBA" id="ARBA00004123"/>
    </source>
</evidence>
<dbReference type="InterPro" id="IPR046347">
    <property type="entry name" value="bZIP_sf"/>
</dbReference>
<feature type="region of interest" description="Disordered" evidence="4">
    <location>
        <begin position="348"/>
        <end position="367"/>
    </location>
</feature>
<dbReference type="CDD" id="cd14810">
    <property type="entry name" value="bZIP_u1"/>
    <property type="match status" value="1"/>
</dbReference>